<dbReference type="InterPro" id="IPR029021">
    <property type="entry name" value="Prot-tyrosine_phosphatase-like"/>
</dbReference>
<feature type="domain" description="Tyrosine specific protein phosphatases" evidence="1">
    <location>
        <begin position="219"/>
        <end position="272"/>
    </location>
</feature>
<dbReference type="InterPro" id="IPR000387">
    <property type="entry name" value="Tyr_Pase_dom"/>
</dbReference>
<keyword evidence="3" id="KW-1185">Reference proteome</keyword>
<dbReference type="Gene3D" id="3.90.190.10">
    <property type="entry name" value="Protein tyrosine phosphatase superfamily"/>
    <property type="match status" value="1"/>
</dbReference>
<reference evidence="2 3" key="1">
    <citation type="journal article" date="2014" name="Genome Biol. Evol.">
        <title>The secreted proteins of Achlya hypogyna and Thraustotheca clavata identify the ancestral oomycete secretome and reveal gene acquisitions by horizontal gene transfer.</title>
        <authorList>
            <person name="Misner I."/>
            <person name="Blouin N."/>
            <person name="Leonard G."/>
            <person name="Richards T.A."/>
            <person name="Lane C.E."/>
        </authorList>
    </citation>
    <scope>NUCLEOTIDE SEQUENCE [LARGE SCALE GENOMIC DNA]</scope>
    <source>
        <strain evidence="2 3">ATCC 48635</strain>
    </source>
</reference>
<evidence type="ECO:0000259" key="1">
    <source>
        <dbReference type="PROSITE" id="PS50056"/>
    </source>
</evidence>
<evidence type="ECO:0000313" key="3">
    <source>
        <dbReference type="Proteomes" id="UP000243579"/>
    </source>
</evidence>
<evidence type="ECO:0000313" key="2">
    <source>
        <dbReference type="EMBL" id="OQR88181.1"/>
    </source>
</evidence>
<dbReference type="OrthoDB" id="68898at2759"/>
<name>A0A1V9YR74_ACHHY</name>
<dbReference type="EMBL" id="JNBR01001405">
    <property type="protein sequence ID" value="OQR88181.1"/>
    <property type="molecule type" value="Genomic_DNA"/>
</dbReference>
<proteinExistence type="predicted"/>
<dbReference type="AlphaFoldDB" id="A0A1V9YR74"/>
<dbReference type="Pfam" id="PF00782">
    <property type="entry name" value="DSPc"/>
    <property type="match status" value="1"/>
</dbReference>
<dbReference type="STRING" id="1202772.A0A1V9YR74"/>
<comment type="caution">
    <text evidence="2">The sequence shown here is derived from an EMBL/GenBank/DDBJ whole genome shotgun (WGS) entry which is preliminary data.</text>
</comment>
<dbReference type="InterPro" id="IPR000340">
    <property type="entry name" value="Dual-sp_phosphatase_cat-dom"/>
</dbReference>
<protein>
    <submittedName>
        <fullName evidence="2">Dual specificity protein phosphatase</fullName>
    </submittedName>
</protein>
<gene>
    <name evidence="2" type="ORF">ACHHYP_07276</name>
</gene>
<dbReference type="Proteomes" id="UP000243579">
    <property type="component" value="Unassembled WGS sequence"/>
</dbReference>
<dbReference type="PANTHER" id="PTHR23339">
    <property type="entry name" value="TYROSINE SPECIFIC PROTEIN PHOSPHATASE AND DUAL SPECIFICITY PROTEIN PHOSPHATASE"/>
    <property type="match status" value="1"/>
</dbReference>
<dbReference type="SUPFAM" id="SSF52799">
    <property type="entry name" value="(Phosphotyrosine protein) phosphatases II"/>
    <property type="match status" value="1"/>
</dbReference>
<dbReference type="InterPro" id="IPR050561">
    <property type="entry name" value="PTP"/>
</dbReference>
<organism evidence="2 3">
    <name type="scientific">Achlya hypogyna</name>
    <name type="common">Oomycete</name>
    <name type="synonym">Protoachlya hypogyna</name>
    <dbReference type="NCBI Taxonomy" id="1202772"/>
    <lineage>
        <taxon>Eukaryota</taxon>
        <taxon>Sar</taxon>
        <taxon>Stramenopiles</taxon>
        <taxon>Oomycota</taxon>
        <taxon>Saprolegniomycetes</taxon>
        <taxon>Saprolegniales</taxon>
        <taxon>Achlyaceae</taxon>
        <taxon>Achlya</taxon>
    </lineage>
</organism>
<dbReference type="PROSITE" id="PS50056">
    <property type="entry name" value="TYR_PHOSPHATASE_2"/>
    <property type="match status" value="1"/>
</dbReference>
<sequence>MQAWAWSQRVLVCDRAVFVEWRKRPVASWWPARRLVPFDLTLPAAINLGHVVRTAQALDAAWRALPPGVTLCISVVVDARVCRAVAVAIVGAWRLLCHQVSAAEAHAPFAHVHVLPAPLHARDWLAGLEKAVAVGLLAAFDADEYDRCASVALTWTTKKLTVLPGPSPTALSLRPYVQYFQQHNTTVVIALERPCYDDADGVEYVDMTAEGESWDSLFARFWDALESSHGTVAVHCSTGLHRAPTCVGGYLMRAHGFSARQAVAWLRLVRPGSAPVVHALEAWERVWSGQSASEAETALQVHIGSMTLGTSLFAKDGRTKKTRRDSCSAKPLTPTAKCDAIDMIARPIFRVGSTPNRERARLRV</sequence>
<accession>A0A1V9YR74</accession>